<organism evidence="3 4">
    <name type="scientific">Ramlibacter algicola</name>
    <dbReference type="NCBI Taxonomy" id="2795217"/>
    <lineage>
        <taxon>Bacteria</taxon>
        <taxon>Pseudomonadati</taxon>
        <taxon>Pseudomonadota</taxon>
        <taxon>Betaproteobacteria</taxon>
        <taxon>Burkholderiales</taxon>
        <taxon>Comamonadaceae</taxon>
        <taxon>Ramlibacter</taxon>
    </lineage>
</organism>
<dbReference type="EMBL" id="JAEDAO010000001">
    <property type="protein sequence ID" value="MBK0393771.1"/>
    <property type="molecule type" value="Genomic_DNA"/>
</dbReference>
<dbReference type="InterPro" id="IPR003337">
    <property type="entry name" value="Trehalose_PPase"/>
</dbReference>
<dbReference type="GO" id="GO:0046872">
    <property type="term" value="F:metal ion binding"/>
    <property type="evidence" value="ECO:0007669"/>
    <property type="project" value="UniProtKB-KW"/>
</dbReference>
<dbReference type="RefSeq" id="WP_200788718.1">
    <property type="nucleotide sequence ID" value="NZ_JAEDAO010000001.1"/>
</dbReference>
<comment type="function">
    <text evidence="2">Removes the phosphate from trehalose 6-phosphate to produce free trehalose.</text>
</comment>
<sequence length="250" mass="26787">MPHLLQGRGETALAGALRRVPLLAFDFDGTLAPIATTPEKARVSRSVSGKLARLCRHLPVAVISGRSRADVSGRLDFQPHFVVGNHGCEMEEDALATHGPELDAARQLLASQAQALAAAGVSVEDKGLSIALHYRLARRPEQALATIRGVLQPLEGRYRTFGGKMVENVVLPDAPDKSRAVHHLVDVCGTDCAIFVGDDVNDEPVFASAPPHWLTIRVGREDASSRAAFFVDSTAEVALVLDRMLLHLGA</sequence>
<gene>
    <name evidence="3" type="primary">otsB</name>
    <name evidence="3" type="ORF">I8E28_14325</name>
</gene>
<keyword evidence="4" id="KW-1185">Reference proteome</keyword>
<proteinExistence type="inferred from homology"/>
<dbReference type="SUPFAM" id="SSF56784">
    <property type="entry name" value="HAD-like"/>
    <property type="match status" value="1"/>
</dbReference>
<evidence type="ECO:0000313" key="4">
    <source>
        <dbReference type="Proteomes" id="UP000617041"/>
    </source>
</evidence>
<dbReference type="PANTHER" id="PTHR43768:SF3">
    <property type="entry name" value="TREHALOSE 6-PHOSPHATE PHOSPHATASE"/>
    <property type="match status" value="1"/>
</dbReference>
<dbReference type="GO" id="GO:0005992">
    <property type="term" value="P:trehalose biosynthetic process"/>
    <property type="evidence" value="ECO:0007669"/>
    <property type="project" value="InterPro"/>
</dbReference>
<dbReference type="GO" id="GO:0004805">
    <property type="term" value="F:trehalose-phosphatase activity"/>
    <property type="evidence" value="ECO:0007669"/>
    <property type="project" value="UniProtKB-EC"/>
</dbReference>
<keyword evidence="2" id="KW-0460">Magnesium</keyword>
<dbReference type="Gene3D" id="3.40.50.1000">
    <property type="entry name" value="HAD superfamily/HAD-like"/>
    <property type="match status" value="1"/>
</dbReference>
<evidence type="ECO:0000256" key="2">
    <source>
        <dbReference type="RuleBase" id="RU361117"/>
    </source>
</evidence>
<reference evidence="3" key="1">
    <citation type="submission" date="2020-12" db="EMBL/GenBank/DDBJ databases">
        <title>Ramlibacter sp. nov., isolated from a freshwater alga, Cryptomonas.</title>
        <authorList>
            <person name="Kim H.M."/>
            <person name="Jeon C.O."/>
        </authorList>
    </citation>
    <scope>NUCLEOTIDE SEQUENCE</scope>
    <source>
        <strain evidence="3">CrO1</strain>
    </source>
</reference>
<dbReference type="Proteomes" id="UP000617041">
    <property type="component" value="Unassembled WGS sequence"/>
</dbReference>
<accession>A0A934Q3B9</accession>
<dbReference type="Pfam" id="PF02358">
    <property type="entry name" value="Trehalose_PPase"/>
    <property type="match status" value="1"/>
</dbReference>
<dbReference type="EC" id="3.1.3.12" evidence="2"/>
<dbReference type="InterPro" id="IPR044651">
    <property type="entry name" value="OTSB-like"/>
</dbReference>
<comment type="similarity">
    <text evidence="2">Belongs to the trehalose phosphatase family.</text>
</comment>
<name>A0A934Q3B9_9BURK</name>
<comment type="caution">
    <text evidence="3">The sequence shown here is derived from an EMBL/GenBank/DDBJ whole genome shotgun (WGS) entry which is preliminary data.</text>
</comment>
<evidence type="ECO:0000256" key="1">
    <source>
        <dbReference type="ARBA" id="ARBA00022801"/>
    </source>
</evidence>
<keyword evidence="1 2" id="KW-0378">Hydrolase</keyword>
<dbReference type="InterPro" id="IPR023214">
    <property type="entry name" value="HAD_sf"/>
</dbReference>
<keyword evidence="2" id="KW-0479">Metal-binding</keyword>
<dbReference type="AlphaFoldDB" id="A0A934Q3B9"/>
<protein>
    <recommendedName>
        <fullName evidence="2">Trehalose 6-phosphate phosphatase</fullName>
        <ecNumber evidence="2">3.1.3.12</ecNumber>
    </recommendedName>
</protein>
<dbReference type="InterPro" id="IPR036412">
    <property type="entry name" value="HAD-like_sf"/>
</dbReference>
<comment type="cofactor">
    <cofactor evidence="2">
        <name>Mg(2+)</name>
        <dbReference type="ChEBI" id="CHEBI:18420"/>
    </cofactor>
</comment>
<comment type="pathway">
    <text evidence="2">Glycan biosynthesis; trehalose biosynthesis.</text>
</comment>
<evidence type="ECO:0000313" key="3">
    <source>
        <dbReference type="EMBL" id="MBK0393771.1"/>
    </source>
</evidence>
<dbReference type="PANTHER" id="PTHR43768">
    <property type="entry name" value="TREHALOSE 6-PHOSPHATE PHOSPHATASE"/>
    <property type="match status" value="1"/>
</dbReference>
<comment type="catalytic activity">
    <reaction evidence="2">
        <text>alpha,alpha-trehalose 6-phosphate + H2O = alpha,alpha-trehalose + phosphate</text>
        <dbReference type="Rhea" id="RHEA:23420"/>
        <dbReference type="ChEBI" id="CHEBI:15377"/>
        <dbReference type="ChEBI" id="CHEBI:16551"/>
        <dbReference type="ChEBI" id="CHEBI:43474"/>
        <dbReference type="ChEBI" id="CHEBI:58429"/>
        <dbReference type="EC" id="3.1.3.12"/>
    </reaction>
</comment>
<dbReference type="NCBIfam" id="TIGR00685">
    <property type="entry name" value="T6PP"/>
    <property type="match status" value="1"/>
</dbReference>
<dbReference type="Gene3D" id="3.30.70.1020">
    <property type="entry name" value="Trehalose-6-phosphate phosphatase related protein, domain 2"/>
    <property type="match status" value="1"/>
</dbReference>